<accession>A0A2P5BJ81</accession>
<comment type="similarity">
    <text evidence="1">Belongs to the plant acyltransferase family.</text>
</comment>
<dbReference type="GO" id="GO:0016746">
    <property type="term" value="F:acyltransferase activity"/>
    <property type="evidence" value="ECO:0007669"/>
    <property type="project" value="UniProtKB-KW"/>
</dbReference>
<evidence type="ECO:0000256" key="3">
    <source>
        <dbReference type="ARBA" id="ARBA00023315"/>
    </source>
</evidence>
<dbReference type="EMBL" id="JXTC01000511">
    <property type="protein sequence ID" value="PON48852.1"/>
    <property type="molecule type" value="Genomic_DNA"/>
</dbReference>
<dbReference type="Pfam" id="PF02458">
    <property type="entry name" value="Transferase"/>
    <property type="match status" value="1"/>
</dbReference>
<dbReference type="PANTHER" id="PTHR31623:SF20">
    <property type="entry name" value="VINORINE SYNTHASE-LIKE"/>
    <property type="match status" value="1"/>
</dbReference>
<evidence type="ECO:0000313" key="4">
    <source>
        <dbReference type="EMBL" id="PON48852.1"/>
    </source>
</evidence>
<keyword evidence="3" id="KW-0012">Acyltransferase</keyword>
<dbReference type="OrthoDB" id="671439at2759"/>
<evidence type="ECO:0000313" key="5">
    <source>
        <dbReference type="Proteomes" id="UP000237000"/>
    </source>
</evidence>
<gene>
    <name evidence="4" type="ORF">TorRG33x02_319320</name>
</gene>
<sequence length="453" mass="50682">MEVSIISRETVKPSSLPLNQLKPYKLCLFDQITPMTYASIMVFYRNTDPNFNDNLPQTLAQLKKSLSETLTFFYPFSGRTKENLYVEDFDAGVTYVEAKVSCSLTEFFKLKQNELLNQFVPYLPWRNETQETPQEELPQIGFQVNTFACGGIALASSLGHKITDGGTLSHFLMSWATSFRGFPQKIIRPNLSDATVVFPPRDLPSKYLNLRDKQWFGMGNLVTKRFVFDANAVATLREIAKSERVPKPSRNEALTCFVWKHASAAAAVATGTPKASVIAHAANMRPRMKSNALNTAIGNLFWWARADSADVRTEEISDLVGTLRGSLVSFNDEYLESMEGEVGYAAVTEFYDSLEDILNPEEPEKAPEIYGFTNWNGFFNEVDFGWGKPVWVGAHGKVGSEFRNLVVFVDAQGGKGIEAFVTLEENHMAVLEKDSEFLAFVCPNPEGLPVCML</sequence>
<proteinExistence type="inferred from homology"/>
<dbReference type="Gene3D" id="3.30.559.10">
    <property type="entry name" value="Chloramphenicol acetyltransferase-like domain"/>
    <property type="match status" value="2"/>
</dbReference>
<dbReference type="AlphaFoldDB" id="A0A2P5BJ81"/>
<dbReference type="Proteomes" id="UP000237000">
    <property type="component" value="Unassembled WGS sequence"/>
</dbReference>
<organism evidence="4 5">
    <name type="scientific">Trema orientale</name>
    <name type="common">Charcoal tree</name>
    <name type="synonym">Celtis orientalis</name>
    <dbReference type="NCBI Taxonomy" id="63057"/>
    <lineage>
        <taxon>Eukaryota</taxon>
        <taxon>Viridiplantae</taxon>
        <taxon>Streptophyta</taxon>
        <taxon>Embryophyta</taxon>
        <taxon>Tracheophyta</taxon>
        <taxon>Spermatophyta</taxon>
        <taxon>Magnoliopsida</taxon>
        <taxon>eudicotyledons</taxon>
        <taxon>Gunneridae</taxon>
        <taxon>Pentapetalae</taxon>
        <taxon>rosids</taxon>
        <taxon>fabids</taxon>
        <taxon>Rosales</taxon>
        <taxon>Cannabaceae</taxon>
        <taxon>Trema</taxon>
    </lineage>
</organism>
<reference evidence="5" key="1">
    <citation type="submission" date="2016-06" db="EMBL/GenBank/DDBJ databases">
        <title>Parallel loss of symbiosis genes in relatives of nitrogen-fixing non-legume Parasponia.</title>
        <authorList>
            <person name="Van Velzen R."/>
            <person name="Holmer R."/>
            <person name="Bu F."/>
            <person name="Rutten L."/>
            <person name="Van Zeijl A."/>
            <person name="Liu W."/>
            <person name="Santuari L."/>
            <person name="Cao Q."/>
            <person name="Sharma T."/>
            <person name="Shen D."/>
            <person name="Roswanjaya Y."/>
            <person name="Wardhani T."/>
            <person name="Kalhor M.S."/>
            <person name="Jansen J."/>
            <person name="Van den Hoogen J."/>
            <person name="Gungor B."/>
            <person name="Hartog M."/>
            <person name="Hontelez J."/>
            <person name="Verver J."/>
            <person name="Yang W.-C."/>
            <person name="Schijlen E."/>
            <person name="Repin R."/>
            <person name="Schilthuizen M."/>
            <person name="Schranz E."/>
            <person name="Heidstra R."/>
            <person name="Miyata K."/>
            <person name="Fedorova E."/>
            <person name="Kohlen W."/>
            <person name="Bisseling T."/>
            <person name="Smit S."/>
            <person name="Geurts R."/>
        </authorList>
    </citation>
    <scope>NUCLEOTIDE SEQUENCE [LARGE SCALE GENOMIC DNA]</scope>
    <source>
        <strain evidence="5">cv. RG33-2</strain>
    </source>
</reference>
<keyword evidence="2 4" id="KW-0808">Transferase</keyword>
<evidence type="ECO:0000256" key="1">
    <source>
        <dbReference type="ARBA" id="ARBA00009861"/>
    </source>
</evidence>
<protein>
    <submittedName>
        <fullName evidence="4">Transferase</fullName>
    </submittedName>
</protein>
<evidence type="ECO:0000256" key="2">
    <source>
        <dbReference type="ARBA" id="ARBA00022679"/>
    </source>
</evidence>
<dbReference type="InterPro" id="IPR023213">
    <property type="entry name" value="CAT-like_dom_sf"/>
</dbReference>
<dbReference type="STRING" id="63057.A0A2P5BJ81"/>
<comment type="caution">
    <text evidence="4">The sequence shown here is derived from an EMBL/GenBank/DDBJ whole genome shotgun (WGS) entry which is preliminary data.</text>
</comment>
<dbReference type="InParanoid" id="A0A2P5BJ81"/>
<name>A0A2P5BJ81_TREOI</name>
<keyword evidence="5" id="KW-1185">Reference proteome</keyword>
<dbReference type="PANTHER" id="PTHR31623">
    <property type="entry name" value="F21J9.9"/>
    <property type="match status" value="1"/>
</dbReference>